<organism evidence="1">
    <name type="scientific">Penicillium chrysogenum</name>
    <name type="common">Penicillium notatum</name>
    <dbReference type="NCBI Taxonomy" id="5076"/>
    <lineage>
        <taxon>Eukaryota</taxon>
        <taxon>Fungi</taxon>
        <taxon>Dikarya</taxon>
        <taxon>Ascomycota</taxon>
        <taxon>Pezizomycotina</taxon>
        <taxon>Eurotiomycetes</taxon>
        <taxon>Eurotiomycetidae</taxon>
        <taxon>Eurotiales</taxon>
        <taxon>Aspergillaceae</taxon>
        <taxon>Penicillium</taxon>
        <taxon>Penicillium chrysogenum species complex</taxon>
    </lineage>
</organism>
<dbReference type="EMBL" id="CM002800">
    <property type="protein sequence ID" value="KZN85202.1"/>
    <property type="molecule type" value="Genomic_DNA"/>
</dbReference>
<dbReference type="AlphaFoldDB" id="A0A167QUQ0"/>
<sequence length="144" mass="16546">MSIIRKRFASPNQYSWDAASAHKASRLSRLRRPQVALVIDELQRVVQDPDPVKPRLLYELDDGLLCSAQADGDHWLCIPDTIKDEIFDIVHGDGYLDFYRDIRELRSFARTSTSATSERRTACRATNLMDRFSLSSPSQYHSTR</sequence>
<name>A0A167QUQ0_PENCH</name>
<dbReference type="Proteomes" id="UP000076449">
    <property type="component" value="Chromosome III"/>
</dbReference>
<proteinExistence type="predicted"/>
<evidence type="ECO:0000313" key="1">
    <source>
        <dbReference type="EMBL" id="KZN85202.1"/>
    </source>
</evidence>
<accession>A0A167QUQ0</accession>
<protein>
    <submittedName>
        <fullName evidence="1">Uncharacterized protein</fullName>
    </submittedName>
</protein>
<reference evidence="1" key="1">
    <citation type="journal article" date="2014" name="Genome Announc.">
        <title>Complete sequencing and chromosome-scale genome assembly of the industrial progenitor strain P2niaD18 from the penicillin producer Penicillium chrysogenum.</title>
        <authorList>
            <person name="Specht T."/>
            <person name="Dahlmann T.A."/>
            <person name="Zadra I."/>
            <person name="Kurnsteiner H."/>
            <person name="Kuck U."/>
        </authorList>
    </citation>
    <scope>NUCLEOTIDE SEQUENCE [LARGE SCALE GENOMIC DNA]</scope>
    <source>
        <strain evidence="1">P2niaD18</strain>
    </source>
</reference>
<gene>
    <name evidence="1" type="ORF">EN45_093740</name>
</gene>